<dbReference type="PANTHER" id="PTHR47755">
    <property type="entry name" value="CELL DIVISION PROTEIN FTSX"/>
    <property type="match status" value="1"/>
</dbReference>
<evidence type="ECO:0000256" key="2">
    <source>
        <dbReference type="ARBA" id="ARBA00022475"/>
    </source>
</evidence>
<dbReference type="PANTHER" id="PTHR47755:SF1">
    <property type="entry name" value="CELL DIVISION PROTEIN FTSX"/>
    <property type="match status" value="1"/>
</dbReference>
<feature type="transmembrane region" description="Helical" evidence="6">
    <location>
        <begin position="201"/>
        <end position="222"/>
    </location>
</feature>
<keyword evidence="3 6" id="KW-0812">Transmembrane</keyword>
<evidence type="ECO:0000313" key="9">
    <source>
        <dbReference type="Proteomes" id="UP000244910"/>
    </source>
</evidence>
<gene>
    <name evidence="8" type="ORF">B9W14_02970</name>
</gene>
<evidence type="ECO:0000259" key="7">
    <source>
        <dbReference type="Pfam" id="PF02687"/>
    </source>
</evidence>
<sequence length="273" mass="30943">MKISNLNLFLINALKSIRRNANNSVSSIVTVTLTLFILELFLLFMLNVKAGMIGIYSEFEVQVTLKDNIKAEEQQKIYNKIKKINGAIDITLENNFTTSVSYIIKANGPDDIPKIISQINGLQGINKIKGGQSVPRRILALSKIGELVGAILLIMFIVVSFFLIKNTIKIAIYPRRSEIGIMQYIGATDWFIRWSFILEEVINGFLGSILAVIIIYLLYSYIYKQVNPYLSTMFIISINPYFILTIMSWSFILIGIIISAMGTIFVMREFLID</sequence>
<protein>
    <submittedName>
        <fullName evidence="8">ABC transporter permease</fullName>
    </submittedName>
</protein>
<dbReference type="Proteomes" id="UP000244910">
    <property type="component" value="Chromosome"/>
</dbReference>
<evidence type="ECO:0000256" key="4">
    <source>
        <dbReference type="ARBA" id="ARBA00022989"/>
    </source>
</evidence>
<dbReference type="PIRSF" id="PIRSF003097">
    <property type="entry name" value="FtsX"/>
    <property type="match status" value="1"/>
</dbReference>
<dbReference type="KEGG" id="cdrk:B9W14_02970"/>
<dbReference type="InterPro" id="IPR003838">
    <property type="entry name" value="ABC3_permease_C"/>
</dbReference>
<comment type="subcellular location">
    <subcellularLocation>
        <location evidence="1">Cell membrane</location>
        <topology evidence="1">Multi-pass membrane protein</topology>
    </subcellularLocation>
</comment>
<feature type="domain" description="ABC3 transporter permease C-terminal" evidence="7">
    <location>
        <begin position="151"/>
        <end position="265"/>
    </location>
</feature>
<keyword evidence="5 6" id="KW-0472">Membrane</keyword>
<dbReference type="Pfam" id="PF02687">
    <property type="entry name" value="FtsX"/>
    <property type="match status" value="1"/>
</dbReference>
<dbReference type="EMBL" id="CP020953">
    <property type="protein sequence ID" value="AWI03487.1"/>
    <property type="molecule type" value="Genomic_DNA"/>
</dbReference>
<keyword evidence="2" id="KW-1003">Cell membrane</keyword>
<evidence type="ECO:0000256" key="6">
    <source>
        <dbReference type="SAM" id="Phobius"/>
    </source>
</evidence>
<feature type="transmembrane region" description="Helical" evidence="6">
    <location>
        <begin position="21"/>
        <end position="46"/>
    </location>
</feature>
<feature type="transmembrane region" description="Helical" evidence="6">
    <location>
        <begin position="242"/>
        <end position="267"/>
    </location>
</feature>
<feature type="transmembrane region" description="Helical" evidence="6">
    <location>
        <begin position="144"/>
        <end position="164"/>
    </location>
</feature>
<proteinExistence type="predicted"/>
<keyword evidence="9" id="KW-1185">Reference proteome</keyword>
<dbReference type="GO" id="GO:0005886">
    <property type="term" value="C:plasma membrane"/>
    <property type="evidence" value="ECO:0007669"/>
    <property type="project" value="UniProtKB-SubCell"/>
</dbReference>
<dbReference type="AlphaFoldDB" id="A0A2U8DL90"/>
<organism evidence="8 9">
    <name type="scientific">Clostridium drakei</name>
    <dbReference type="NCBI Taxonomy" id="332101"/>
    <lineage>
        <taxon>Bacteria</taxon>
        <taxon>Bacillati</taxon>
        <taxon>Bacillota</taxon>
        <taxon>Clostridia</taxon>
        <taxon>Eubacteriales</taxon>
        <taxon>Clostridiaceae</taxon>
        <taxon>Clostridium</taxon>
    </lineage>
</organism>
<evidence type="ECO:0000256" key="3">
    <source>
        <dbReference type="ARBA" id="ARBA00022692"/>
    </source>
</evidence>
<evidence type="ECO:0000256" key="5">
    <source>
        <dbReference type="ARBA" id="ARBA00023136"/>
    </source>
</evidence>
<reference evidence="9" key="1">
    <citation type="submission" date="2017-04" db="EMBL/GenBank/DDBJ databases">
        <authorList>
            <person name="Song Y."/>
            <person name="Cho B.-K."/>
        </authorList>
    </citation>
    <scope>NUCLEOTIDE SEQUENCE [LARGE SCALE GENOMIC DNA]</scope>
    <source>
        <strain evidence="9">SL1</strain>
    </source>
</reference>
<dbReference type="GO" id="GO:0051301">
    <property type="term" value="P:cell division"/>
    <property type="evidence" value="ECO:0007669"/>
    <property type="project" value="InterPro"/>
</dbReference>
<dbReference type="OrthoDB" id="9812531at2"/>
<dbReference type="InterPro" id="IPR004513">
    <property type="entry name" value="FtsX"/>
</dbReference>
<name>A0A2U8DL90_9CLOT</name>
<evidence type="ECO:0000256" key="1">
    <source>
        <dbReference type="ARBA" id="ARBA00004651"/>
    </source>
</evidence>
<dbReference type="RefSeq" id="WP_032079009.1">
    <property type="nucleotide sequence ID" value="NZ_CP020953.1"/>
</dbReference>
<accession>A0A2U8DL90</accession>
<keyword evidence="4 6" id="KW-1133">Transmembrane helix</keyword>
<evidence type="ECO:0000313" key="8">
    <source>
        <dbReference type="EMBL" id="AWI03487.1"/>
    </source>
</evidence>